<protein>
    <submittedName>
        <fullName evidence="1">Uncharacterized protein</fullName>
    </submittedName>
</protein>
<reference evidence="1 2" key="1">
    <citation type="submission" date="2014-04" db="EMBL/GenBank/DDBJ databases">
        <title>A new species of microsporidia sheds light on the evolution of extreme parasitism.</title>
        <authorList>
            <person name="Haag K.L."/>
            <person name="James T.Y."/>
            <person name="Larsson R."/>
            <person name="Schaer T.M."/>
            <person name="Refardt D."/>
            <person name="Pombert J.-F."/>
            <person name="Ebert D."/>
        </authorList>
    </citation>
    <scope>NUCLEOTIDE SEQUENCE [LARGE SCALE GENOMIC DNA]</scope>
    <source>
        <strain evidence="1 2">UGP3</strain>
        <tissue evidence="1">Spores</tissue>
    </source>
</reference>
<evidence type="ECO:0000313" key="2">
    <source>
        <dbReference type="Proteomes" id="UP000029725"/>
    </source>
</evidence>
<evidence type="ECO:0000313" key="1">
    <source>
        <dbReference type="EMBL" id="KGG51218.1"/>
    </source>
</evidence>
<sequence length="215" mass="24208">MNATHPIEWLFTTLQFAKSPTSPDQEKPHFLTLITDHFQADGSHIVLHLAKYILSSTLKKLLIIKGKLSPVEKSTIVSFLTQHEKRVLIFDEENVDEGPIGIDEYVIIALYVDHLSEMIRKSRCDTFLLPFPQPVLEENFLRKWAMYHSAIHVNIAPLPSGYSSSADGKISVSAGLFCDASGFSLTDVSLKNSLPFSLQYKISQSGDDIQVWHHK</sequence>
<dbReference type="AlphaFoldDB" id="A0A098VQA6"/>
<organism evidence="1 2">
    <name type="scientific">Mitosporidium daphniae</name>
    <dbReference type="NCBI Taxonomy" id="1485682"/>
    <lineage>
        <taxon>Eukaryota</taxon>
        <taxon>Fungi</taxon>
        <taxon>Fungi incertae sedis</taxon>
        <taxon>Microsporidia</taxon>
        <taxon>Mitosporidium</taxon>
    </lineage>
</organism>
<accession>A0A098VQA6</accession>
<keyword evidence="2" id="KW-1185">Reference proteome</keyword>
<name>A0A098VQA6_9MICR</name>
<dbReference type="Proteomes" id="UP000029725">
    <property type="component" value="Unassembled WGS sequence"/>
</dbReference>
<dbReference type="RefSeq" id="XP_013237663.1">
    <property type="nucleotide sequence ID" value="XM_013382209.1"/>
</dbReference>
<dbReference type="HOGENOM" id="CLU_1283528_0_0_1"/>
<comment type="caution">
    <text evidence="1">The sequence shown here is derived from an EMBL/GenBank/DDBJ whole genome shotgun (WGS) entry which is preliminary data.</text>
</comment>
<dbReference type="VEuPathDB" id="MicrosporidiaDB:DI09_40p40"/>
<proteinExistence type="predicted"/>
<dbReference type="GeneID" id="25259893"/>
<gene>
    <name evidence="1" type="ORF">DI09_40p40</name>
</gene>
<dbReference type="EMBL" id="JMKJ01000344">
    <property type="protein sequence ID" value="KGG51218.1"/>
    <property type="molecule type" value="Genomic_DNA"/>
</dbReference>